<feature type="region of interest" description="Disordered" evidence="7">
    <location>
        <begin position="1146"/>
        <end position="1167"/>
    </location>
</feature>
<evidence type="ECO:0000256" key="3">
    <source>
        <dbReference type="ARBA" id="ARBA00022553"/>
    </source>
</evidence>
<feature type="region of interest" description="Disordered" evidence="7">
    <location>
        <begin position="922"/>
        <end position="981"/>
    </location>
</feature>
<evidence type="ECO:0000259" key="8">
    <source>
        <dbReference type="Pfam" id="PF10495"/>
    </source>
</evidence>
<feature type="coiled-coil region" evidence="6">
    <location>
        <begin position="487"/>
        <end position="521"/>
    </location>
</feature>
<evidence type="ECO:0000256" key="6">
    <source>
        <dbReference type="SAM" id="Coils"/>
    </source>
</evidence>
<feature type="region of interest" description="Disordered" evidence="7">
    <location>
        <begin position="1066"/>
        <end position="1102"/>
    </location>
</feature>
<comment type="caution">
    <text evidence="9">The sequence shown here is derived from an EMBL/GenBank/DDBJ whole genome shotgun (WGS) entry which is preliminary data.</text>
</comment>
<organism evidence="9 10">
    <name type="scientific">Hypsibius exemplaris</name>
    <name type="common">Freshwater tardigrade</name>
    <dbReference type="NCBI Taxonomy" id="2072580"/>
    <lineage>
        <taxon>Eukaryota</taxon>
        <taxon>Metazoa</taxon>
        <taxon>Ecdysozoa</taxon>
        <taxon>Tardigrada</taxon>
        <taxon>Eutardigrada</taxon>
        <taxon>Parachela</taxon>
        <taxon>Hypsibioidea</taxon>
        <taxon>Hypsibiidae</taxon>
        <taxon>Hypsibius</taxon>
    </lineage>
</organism>
<dbReference type="Proteomes" id="UP000192578">
    <property type="component" value="Unassembled WGS sequence"/>
</dbReference>
<evidence type="ECO:0000256" key="7">
    <source>
        <dbReference type="SAM" id="MobiDB-lite"/>
    </source>
</evidence>
<feature type="compositionally biased region" description="Polar residues" evidence="7">
    <location>
        <begin position="44"/>
        <end position="54"/>
    </location>
</feature>
<feature type="coiled-coil region" evidence="6">
    <location>
        <begin position="810"/>
        <end position="891"/>
    </location>
</feature>
<feature type="coiled-coil region" evidence="6">
    <location>
        <begin position="386"/>
        <end position="441"/>
    </location>
</feature>
<feature type="compositionally biased region" description="Low complexity" evidence="7">
    <location>
        <begin position="1084"/>
        <end position="1095"/>
    </location>
</feature>
<keyword evidence="4 6" id="KW-0175">Coiled coil</keyword>
<evidence type="ECO:0000256" key="2">
    <source>
        <dbReference type="ARBA" id="ARBA00022490"/>
    </source>
</evidence>
<comment type="subcellular location">
    <subcellularLocation>
        <location evidence="1">Cytoplasm</location>
        <location evidence="1">Cytoskeleton</location>
        <location evidence="1">Microtubule organizing center</location>
        <location evidence="1">Centrosome</location>
    </subcellularLocation>
</comment>
<dbReference type="PANTHER" id="PTHR44981:SF2">
    <property type="entry name" value="PERICENTRIN-LIKE PROTEIN, ISOFORM F"/>
    <property type="match status" value="1"/>
</dbReference>
<feature type="compositionally biased region" description="Polar residues" evidence="7">
    <location>
        <begin position="279"/>
        <end position="291"/>
    </location>
</feature>
<dbReference type="PANTHER" id="PTHR44981">
    <property type="entry name" value="PERICENTRIN-LIKE PROTEIN, ISOFORM F"/>
    <property type="match status" value="1"/>
</dbReference>
<keyword evidence="5" id="KW-0206">Cytoskeleton</keyword>
<feature type="compositionally biased region" description="Basic and acidic residues" evidence="7">
    <location>
        <begin position="1"/>
        <end position="12"/>
    </location>
</feature>
<feature type="coiled-coil region" evidence="6">
    <location>
        <begin position="654"/>
        <end position="695"/>
    </location>
</feature>
<feature type="domain" description="Pericentrin/AKAP-450 centrosomal targeting" evidence="8">
    <location>
        <begin position="1376"/>
        <end position="1459"/>
    </location>
</feature>
<reference evidence="10" key="1">
    <citation type="submission" date="2017-01" db="EMBL/GenBank/DDBJ databases">
        <title>Comparative genomics of anhydrobiosis in the tardigrade Hypsibius dujardini.</title>
        <authorList>
            <person name="Yoshida Y."/>
            <person name="Koutsovoulos G."/>
            <person name="Laetsch D."/>
            <person name="Stevens L."/>
            <person name="Kumar S."/>
            <person name="Horikawa D."/>
            <person name="Ishino K."/>
            <person name="Komine S."/>
            <person name="Tomita M."/>
            <person name="Blaxter M."/>
            <person name="Arakawa K."/>
        </authorList>
    </citation>
    <scope>NUCLEOTIDE SEQUENCE [LARGE SCALE GENOMIC DNA]</scope>
    <source>
        <strain evidence="10">Z151</strain>
    </source>
</reference>
<dbReference type="InterPro" id="IPR019528">
    <property type="entry name" value="PACT_domain"/>
</dbReference>
<proteinExistence type="predicted"/>
<dbReference type="GO" id="GO:0005813">
    <property type="term" value="C:centrosome"/>
    <property type="evidence" value="ECO:0007669"/>
    <property type="project" value="UniProtKB-SubCell"/>
</dbReference>
<gene>
    <name evidence="9" type="ORF">BV898_12579</name>
</gene>
<name>A0A1W0WD82_HYPEX</name>
<feature type="region of interest" description="Disordered" evidence="7">
    <location>
        <begin position="274"/>
        <end position="299"/>
    </location>
</feature>
<evidence type="ECO:0000256" key="5">
    <source>
        <dbReference type="ARBA" id="ARBA00023212"/>
    </source>
</evidence>
<feature type="coiled-coil region" evidence="6">
    <location>
        <begin position="556"/>
        <end position="626"/>
    </location>
</feature>
<dbReference type="GO" id="GO:0060090">
    <property type="term" value="F:molecular adaptor activity"/>
    <property type="evidence" value="ECO:0007669"/>
    <property type="project" value="InterPro"/>
</dbReference>
<keyword evidence="2" id="KW-0963">Cytoplasm</keyword>
<feature type="coiled-coil region" evidence="6">
    <location>
        <begin position="1025"/>
        <end position="1066"/>
    </location>
</feature>
<dbReference type="Pfam" id="PF10495">
    <property type="entry name" value="PACT_coil_coil"/>
    <property type="match status" value="1"/>
</dbReference>
<evidence type="ECO:0000256" key="1">
    <source>
        <dbReference type="ARBA" id="ARBA00004300"/>
    </source>
</evidence>
<feature type="coiled-coil region" evidence="6">
    <location>
        <begin position="1244"/>
        <end position="1348"/>
    </location>
</feature>
<keyword evidence="10" id="KW-1185">Reference proteome</keyword>
<feature type="coiled-coil region" evidence="6">
    <location>
        <begin position="145"/>
        <end position="176"/>
    </location>
</feature>
<dbReference type="GO" id="GO:0007165">
    <property type="term" value="P:signal transduction"/>
    <property type="evidence" value="ECO:0007669"/>
    <property type="project" value="InterPro"/>
</dbReference>
<evidence type="ECO:0000313" key="9">
    <source>
        <dbReference type="EMBL" id="OQV13148.1"/>
    </source>
</evidence>
<dbReference type="EMBL" id="MTYJ01000129">
    <property type="protein sequence ID" value="OQV13148.1"/>
    <property type="molecule type" value="Genomic_DNA"/>
</dbReference>
<accession>A0A1W0WD82</accession>
<feature type="coiled-coil region" evidence="6">
    <location>
        <begin position="206"/>
        <end position="261"/>
    </location>
</feature>
<sequence length="1467" mass="168018">MSSPQKGKERKANGRKKRSAEQGPPRNGISKGDIVAVEEVQKGDNGNSHHNSAHAQPRSDDDLLKSEFAQKIISMVYNGASEEKLLQVVSLMLDEATVAEVEMLREEVQNLKLMLHDATAMLQKVAGKDDSDLGVVLDEKPVDWEQRLQKETYRLKKRLQEENKREMDQLRQYFEKQCSQSQSDYFSEIYALKLECQEVEQQRGEISQLRELCDHRNDLLQRLEEEHEAMMLEKRRREHDAVQLQAVLRRMEKEKLASEERTKKILSAVRDGLHKLSDMKSNPDGTPTAEGTGTREPGLSSFYNHVEEIITTDDWSDDDVYVKGVMEEIQVSVQKLARPVRTPDRTAPVEPEFVSMPSQTDFLPSTSSVEMDALKLSFEARISNLHDTATAEKQQYEQSLSDFQQQVDRLTQKTQADKRFIDELSGDRESEREEMLKLTQKLEEAWRDGDRQAERITLLATTSEELETQLKTATTLNTSLTVLRTRLQEDLQAKDELLRQREELVEELERRLSERDQQDAEHHKQMEMLQMELSGVLRTPPESPEPSLNESSFMNFDDLRQQISDLKDELRAKNQLQEKEREQRVHSLHTELTRVRQTEQRALRDCDALQQQIEQQDMEIAVLRQQVDDAKFHFVDEEVVEQLNSRIGYMQKEIEGCHRIIEQMESQLQATEADLQAARKLLDEKEKKLEQAGSLLSEDVIREKMEQFEARNQLLVHQMEETSAAWDQQQRAWEADMARKTDDVTRLQKQLSDSRDTSADFSHIQTELADTRKRLDQTEAIAQEKTVQVQSFRNLVDIMKSEAQQKDIAMKALQKQLNDNSTSLARQLEELERSNLSMRDEIDVYRNAPDRSLEVFEPLLRDKDAEISRLRELLEASLEESLSNVVQERNESSVQTEDDLVGQPVVPEMSFVGGADAEVQTEAGAGDPVVPGEGGGSSRRDLGLGDLEVTWRLNGFSGDGESHSRDSGNNSRTPEPESNLLSWHVPTGAASVSSVADSGTPLKSDSQPMLLELVDVQLQTDLENLESLLTQMASHKATIRELEHSLSQKELQIEAMALELASLSDRHGKTQTKHRTTIRYLNQSSSSSDEGSTNSLPRANLNGDTKGLIERYEGKIREMEKVHTDEMALLVQESLSVIQNQSSIHLGASEKSSRDISPESADNSMMNDSTTLMETSLSDGLQKALRELRNGSNAVLKASMQLNGAPTGQKEVENSHDIWLQERDLLLGKIDFFRDTINQLVLSRDSMEMALRHMEQQNEDMKAEVEMLRKEDEMADQGKDLLLSLLKKTEAELAELHARYRQRDLRLEIEQAGREREEREREKLQRELRETEVQLVRVKGELRQKDAQWEREKILTMWKKESEETADSGRSLWRGRFLRAESYRKNLIQQKRYLATLLDDVIVNTDDAFVRQLALDGVRPTTTRRPPGSVPADRKKSSFRAIAAVVVAIHRLKTTRVKWQQVRSEIH</sequence>
<keyword evidence="3" id="KW-0597">Phosphoprotein</keyword>
<dbReference type="GO" id="GO:0005737">
    <property type="term" value="C:cytoplasm"/>
    <property type="evidence" value="ECO:0007669"/>
    <property type="project" value="UniProtKB-ARBA"/>
</dbReference>
<dbReference type="Gene3D" id="1.10.287.1490">
    <property type="match status" value="1"/>
</dbReference>
<evidence type="ECO:0000313" key="10">
    <source>
        <dbReference type="Proteomes" id="UP000192578"/>
    </source>
</evidence>
<dbReference type="OrthoDB" id="2020852at2759"/>
<evidence type="ECO:0000256" key="4">
    <source>
        <dbReference type="ARBA" id="ARBA00023054"/>
    </source>
</evidence>
<feature type="region of interest" description="Disordered" evidence="7">
    <location>
        <begin position="1"/>
        <end position="61"/>
    </location>
</feature>
<dbReference type="InterPro" id="IPR028745">
    <property type="entry name" value="AKAP9/Pericentrin"/>
</dbReference>
<protein>
    <recommendedName>
        <fullName evidence="8">Pericentrin/AKAP-450 centrosomal targeting domain-containing protein</fullName>
    </recommendedName>
</protein>